<dbReference type="SMART" id="SM00850">
    <property type="entry name" value="LytTR"/>
    <property type="match status" value="1"/>
</dbReference>
<feature type="domain" description="HTH LytTR-type" evidence="3">
    <location>
        <begin position="130"/>
        <end position="202"/>
    </location>
</feature>
<feature type="modified residue" description="4-aspartylphosphate" evidence="1">
    <location>
        <position position="54"/>
    </location>
</feature>
<evidence type="ECO:0000313" key="5">
    <source>
        <dbReference type="Proteomes" id="UP001327027"/>
    </source>
</evidence>
<dbReference type="Gene3D" id="2.40.50.1020">
    <property type="entry name" value="LytTr DNA-binding domain"/>
    <property type="match status" value="1"/>
</dbReference>
<keyword evidence="5" id="KW-1185">Reference proteome</keyword>
<evidence type="ECO:0000259" key="3">
    <source>
        <dbReference type="PROSITE" id="PS50930"/>
    </source>
</evidence>
<dbReference type="InterPro" id="IPR001789">
    <property type="entry name" value="Sig_transdc_resp-reg_receiver"/>
</dbReference>
<dbReference type="InterPro" id="IPR046947">
    <property type="entry name" value="LytR-like"/>
</dbReference>
<dbReference type="Pfam" id="PF00072">
    <property type="entry name" value="Response_reg"/>
    <property type="match status" value="1"/>
</dbReference>
<gene>
    <name evidence="4" type="ORF">U6A24_12115</name>
</gene>
<keyword evidence="1" id="KW-0597">Phosphoprotein</keyword>
<sequence length="229" mass="26166">MIKAVIIDDEPKAIELLQGYIDKVPFISCSNSFRNPIEALVYLEEYTVDLIFLDINMPQLSGMSLLKTLKNPPEIILTTAYSEYAVESYEYKVTDYLLKPIAFDRFLKAVLKLKGIDNTEKKSKNPKDTIFIKSGHQQYKINPSDILYLQKDGNYITYYTSNKTILARQSTKEALEILGDRFVQIHKSTIVNLDHITSFDTTSVIINTTKLSIGQSYKVTLMNILTTEK</sequence>
<dbReference type="PANTHER" id="PTHR37299:SF1">
    <property type="entry name" value="STAGE 0 SPORULATION PROTEIN A HOMOLOG"/>
    <property type="match status" value="1"/>
</dbReference>
<dbReference type="RefSeq" id="WP_324180238.1">
    <property type="nucleotide sequence ID" value="NZ_BAABAW010000024.1"/>
</dbReference>
<dbReference type="SUPFAM" id="SSF52172">
    <property type="entry name" value="CheY-like"/>
    <property type="match status" value="1"/>
</dbReference>
<organism evidence="4 5">
    <name type="scientific">Aquimarina gracilis</name>
    <dbReference type="NCBI Taxonomy" id="874422"/>
    <lineage>
        <taxon>Bacteria</taxon>
        <taxon>Pseudomonadati</taxon>
        <taxon>Bacteroidota</taxon>
        <taxon>Flavobacteriia</taxon>
        <taxon>Flavobacteriales</taxon>
        <taxon>Flavobacteriaceae</taxon>
        <taxon>Aquimarina</taxon>
    </lineage>
</organism>
<comment type="caution">
    <text evidence="4">The sequence shown here is derived from an EMBL/GenBank/DDBJ whole genome shotgun (WGS) entry which is preliminary data.</text>
</comment>
<dbReference type="PROSITE" id="PS50930">
    <property type="entry name" value="HTH_LYTTR"/>
    <property type="match status" value="1"/>
</dbReference>
<dbReference type="PANTHER" id="PTHR37299">
    <property type="entry name" value="TRANSCRIPTIONAL REGULATOR-RELATED"/>
    <property type="match status" value="1"/>
</dbReference>
<dbReference type="Gene3D" id="3.40.50.2300">
    <property type="match status" value="1"/>
</dbReference>
<dbReference type="EMBL" id="JAYKLX010000005">
    <property type="protein sequence ID" value="MEB3346213.1"/>
    <property type="molecule type" value="Genomic_DNA"/>
</dbReference>
<dbReference type="PROSITE" id="PS50110">
    <property type="entry name" value="RESPONSE_REGULATORY"/>
    <property type="match status" value="1"/>
</dbReference>
<evidence type="ECO:0000256" key="1">
    <source>
        <dbReference type="PROSITE-ProRule" id="PRU00169"/>
    </source>
</evidence>
<evidence type="ECO:0000313" key="4">
    <source>
        <dbReference type="EMBL" id="MEB3346213.1"/>
    </source>
</evidence>
<evidence type="ECO:0000259" key="2">
    <source>
        <dbReference type="PROSITE" id="PS50110"/>
    </source>
</evidence>
<dbReference type="InterPro" id="IPR007492">
    <property type="entry name" value="LytTR_DNA-bd_dom"/>
</dbReference>
<dbReference type="InterPro" id="IPR011006">
    <property type="entry name" value="CheY-like_superfamily"/>
</dbReference>
<dbReference type="Proteomes" id="UP001327027">
    <property type="component" value="Unassembled WGS sequence"/>
</dbReference>
<dbReference type="SMART" id="SM00448">
    <property type="entry name" value="REC"/>
    <property type="match status" value="1"/>
</dbReference>
<reference evidence="4 5" key="1">
    <citation type="journal article" date="2013" name="Int. J. Syst. Evol. Microbiol.">
        <title>Aquimarina gracilis sp. nov., isolated from the gut microflora of a mussel, Mytilus coruscus, and emended description of Aquimarina spongiae.</title>
        <authorList>
            <person name="Park S.C."/>
            <person name="Choe H.N."/>
            <person name="Baik K.S."/>
            <person name="Seong C.N."/>
        </authorList>
    </citation>
    <scope>NUCLEOTIDE SEQUENCE [LARGE SCALE GENOMIC DNA]</scope>
    <source>
        <strain evidence="4 5">PSC32</strain>
    </source>
</reference>
<name>A0ABU5ZWJ4_9FLAO</name>
<accession>A0ABU5ZWJ4</accession>
<proteinExistence type="predicted"/>
<dbReference type="Pfam" id="PF04397">
    <property type="entry name" value="LytTR"/>
    <property type="match status" value="1"/>
</dbReference>
<protein>
    <submittedName>
        <fullName evidence="4">Response regulator transcription factor</fullName>
    </submittedName>
</protein>
<feature type="domain" description="Response regulatory" evidence="2">
    <location>
        <begin position="3"/>
        <end position="114"/>
    </location>
</feature>